<reference evidence="3" key="1">
    <citation type="submission" date="2023-10" db="EMBL/GenBank/DDBJ databases">
        <authorList>
            <person name="Noh H."/>
        </authorList>
    </citation>
    <scope>NUCLEOTIDE SEQUENCE</scope>
    <source>
        <strain evidence="3">DUCC4014</strain>
    </source>
</reference>
<dbReference type="GO" id="GO:0016301">
    <property type="term" value="F:kinase activity"/>
    <property type="evidence" value="ECO:0007669"/>
    <property type="project" value="UniProtKB-KW"/>
</dbReference>
<evidence type="ECO:0000313" key="3">
    <source>
        <dbReference type="EMBL" id="WOO76497.1"/>
    </source>
</evidence>
<feature type="region of interest" description="Disordered" evidence="1">
    <location>
        <begin position="224"/>
        <end position="284"/>
    </location>
</feature>
<feature type="compositionally biased region" description="Low complexity" evidence="1">
    <location>
        <begin position="237"/>
        <end position="267"/>
    </location>
</feature>
<keyword evidence="3" id="KW-0675">Receptor</keyword>
<dbReference type="AlphaFoldDB" id="A0AAF1BEW6"/>
<evidence type="ECO:0000256" key="1">
    <source>
        <dbReference type="SAM" id="MobiDB-lite"/>
    </source>
</evidence>
<keyword evidence="3" id="KW-0418">Kinase</keyword>
<protein>
    <submittedName>
        <fullName evidence="3">Receptor protein kinase TMK1</fullName>
    </submittedName>
</protein>
<dbReference type="EMBL" id="CP086714">
    <property type="protein sequence ID" value="WOO76497.1"/>
    <property type="molecule type" value="Genomic_DNA"/>
</dbReference>
<keyword evidence="3" id="KW-0808">Transferase</keyword>
<organism evidence="3 4">
    <name type="scientific">Vanrija pseudolonga</name>
    <dbReference type="NCBI Taxonomy" id="143232"/>
    <lineage>
        <taxon>Eukaryota</taxon>
        <taxon>Fungi</taxon>
        <taxon>Dikarya</taxon>
        <taxon>Basidiomycota</taxon>
        <taxon>Agaricomycotina</taxon>
        <taxon>Tremellomycetes</taxon>
        <taxon>Trichosporonales</taxon>
        <taxon>Trichosporonaceae</taxon>
        <taxon>Vanrija</taxon>
    </lineage>
</organism>
<sequence length="603" mass="60901">MSQTYNHWAPFLQYGSAWTASAESHSVARQGQGFDGTLTIPFYGLGVGVNGNVGGGGMSGPSTASGATLSLQNTPDVKPQMMADASVESGNVPNVVANPLRHDGDIDPFFGGGRSGWTADRTNNAVSGTNGATLELVIPPNVGYIVFSSTFGPQNGELSISSSPDLPWVPNNGAFQTQTSSGSTFSAPLFATPLDPTQSYRISIRAPLGTGVAGLTGVQLYSSTNAPPVLPSPPSPSTHGSTTGSSTSPGSSSGSGSAAVTNSNGAVTTGGAGGTGSSGNDNNGKKSSTNIGAIVGGVVGGVVALLLLGVLAFCCLRRRRKRSDTETTSSAEPLGSTALMPLKEAPDTPSTGYTEKHSTSLPPVGNKILSPAGIAAASVGSVVSGTGGNLGVPHGLNHSNSHSTLRHEGESRDVLEQFPEVPGVAGAGGMVAVVPLRRKGSVGTFGDNESTGNMSRSASHSSLSMPNLAPSASSHGGHSTPVTTAVPLVHSIPPAMVQSRATQVPSTVPSAAPSISSHSMASSEYGTAEGGYDTAPEDDFSPPRAGGIERVTSPLDDSEDFDADAEAARLRGPGAAYEDWLRQPPSPGRGAAREWRNSKHQGH</sequence>
<feature type="compositionally biased region" description="Low complexity" evidence="1">
    <location>
        <begin position="510"/>
        <end position="523"/>
    </location>
</feature>
<feature type="region of interest" description="Disordered" evidence="1">
    <location>
        <begin position="499"/>
        <end position="531"/>
    </location>
</feature>
<gene>
    <name evidence="3" type="primary">TMK1</name>
    <name evidence="3" type="ORF">LOC62_01G000120</name>
</gene>
<feature type="compositionally biased region" description="Gly residues" evidence="1">
    <location>
        <begin position="268"/>
        <end position="277"/>
    </location>
</feature>
<feature type="region of interest" description="Disordered" evidence="1">
    <location>
        <begin position="442"/>
        <end position="484"/>
    </location>
</feature>
<dbReference type="GeneID" id="87803380"/>
<evidence type="ECO:0000313" key="4">
    <source>
        <dbReference type="Proteomes" id="UP000827549"/>
    </source>
</evidence>
<evidence type="ECO:0000256" key="2">
    <source>
        <dbReference type="SAM" id="Phobius"/>
    </source>
</evidence>
<keyword evidence="2" id="KW-0472">Membrane</keyword>
<name>A0AAF1BEW6_9TREE</name>
<feature type="transmembrane region" description="Helical" evidence="2">
    <location>
        <begin position="291"/>
        <end position="316"/>
    </location>
</feature>
<feature type="compositionally biased region" description="Low complexity" evidence="1">
    <location>
        <begin position="455"/>
        <end position="464"/>
    </location>
</feature>
<feature type="region of interest" description="Disordered" evidence="1">
    <location>
        <begin position="543"/>
        <end position="603"/>
    </location>
</feature>
<keyword evidence="4" id="KW-1185">Reference proteome</keyword>
<dbReference type="Proteomes" id="UP000827549">
    <property type="component" value="Chromosome 1"/>
</dbReference>
<dbReference type="RefSeq" id="XP_062622529.1">
    <property type="nucleotide sequence ID" value="XM_062766545.1"/>
</dbReference>
<proteinExistence type="predicted"/>
<feature type="compositionally biased region" description="Acidic residues" evidence="1">
    <location>
        <begin position="556"/>
        <end position="565"/>
    </location>
</feature>
<feature type="compositionally biased region" description="Polar residues" evidence="1">
    <location>
        <begin position="499"/>
        <end position="509"/>
    </location>
</feature>
<feature type="region of interest" description="Disordered" evidence="1">
    <location>
        <begin position="321"/>
        <end position="362"/>
    </location>
</feature>
<accession>A0AAF1BEW6</accession>
<keyword evidence="2" id="KW-0812">Transmembrane</keyword>
<keyword evidence="2" id="KW-1133">Transmembrane helix</keyword>
<feature type="compositionally biased region" description="Polar residues" evidence="1">
    <location>
        <begin position="470"/>
        <end position="483"/>
    </location>
</feature>